<evidence type="ECO:0000313" key="2">
    <source>
        <dbReference type="EMBL" id="CAB4584807.1"/>
    </source>
</evidence>
<dbReference type="Gene3D" id="1.20.120.450">
    <property type="entry name" value="dinb family like domain"/>
    <property type="match status" value="1"/>
</dbReference>
<dbReference type="InterPro" id="IPR034660">
    <property type="entry name" value="DinB/YfiT-like"/>
</dbReference>
<dbReference type="SUPFAM" id="SSF109854">
    <property type="entry name" value="DinB/YfiT-like putative metalloenzymes"/>
    <property type="match status" value="1"/>
</dbReference>
<proteinExistence type="predicted"/>
<gene>
    <name evidence="2" type="ORF">UFOPK1493_03331</name>
</gene>
<dbReference type="AlphaFoldDB" id="A0A6J6F9B8"/>
<accession>A0A6J6F9B8</accession>
<feature type="domain" description="DinB-like" evidence="1">
    <location>
        <begin position="13"/>
        <end position="137"/>
    </location>
</feature>
<dbReference type="EMBL" id="CAEZSR010000178">
    <property type="protein sequence ID" value="CAB4584807.1"/>
    <property type="molecule type" value="Genomic_DNA"/>
</dbReference>
<dbReference type="Pfam" id="PF12867">
    <property type="entry name" value="DinB_2"/>
    <property type="match status" value="1"/>
</dbReference>
<sequence>MDLQAWLLDAHTDLRRRLTGSVIDQVPTERWHEQADGGGSSITWLLLHLARHQDLALATVIRNRAPLYLTHAPALGLADAPTGAGLGEREQPGLSARVPADALVAYVDATFDATRRWLQRLAAMALAVVPDSSRRLQTKALLDPVELDWLFSMWQGRTVDWFVQWPVLGHGQGHLGEAIAVRNRMGLSPF</sequence>
<name>A0A6J6F9B8_9ZZZZ</name>
<protein>
    <submittedName>
        <fullName evidence="2">Unannotated protein</fullName>
    </submittedName>
</protein>
<reference evidence="2" key="1">
    <citation type="submission" date="2020-05" db="EMBL/GenBank/DDBJ databases">
        <authorList>
            <person name="Chiriac C."/>
            <person name="Salcher M."/>
            <person name="Ghai R."/>
            <person name="Kavagutti S V."/>
        </authorList>
    </citation>
    <scope>NUCLEOTIDE SEQUENCE</scope>
</reference>
<evidence type="ECO:0000259" key="1">
    <source>
        <dbReference type="Pfam" id="PF12867"/>
    </source>
</evidence>
<organism evidence="2">
    <name type="scientific">freshwater metagenome</name>
    <dbReference type="NCBI Taxonomy" id="449393"/>
    <lineage>
        <taxon>unclassified sequences</taxon>
        <taxon>metagenomes</taxon>
        <taxon>ecological metagenomes</taxon>
    </lineage>
</organism>
<dbReference type="InterPro" id="IPR024775">
    <property type="entry name" value="DinB-like"/>
</dbReference>